<dbReference type="PANTHER" id="PTHR24421:SF10">
    <property type="entry name" value="NITRATE_NITRITE SENSOR PROTEIN NARQ"/>
    <property type="match status" value="1"/>
</dbReference>
<feature type="transmembrane region" description="Helical" evidence="10">
    <location>
        <begin position="85"/>
        <end position="118"/>
    </location>
</feature>
<evidence type="ECO:0000256" key="5">
    <source>
        <dbReference type="ARBA" id="ARBA00022741"/>
    </source>
</evidence>
<dbReference type="CDD" id="cd16917">
    <property type="entry name" value="HATPase_UhpB-NarQ-NarX-like"/>
    <property type="match status" value="1"/>
</dbReference>
<evidence type="ECO:0000256" key="7">
    <source>
        <dbReference type="ARBA" id="ARBA00022840"/>
    </source>
</evidence>
<name>E9SB96_RUMAL</name>
<evidence type="ECO:0000313" key="12">
    <source>
        <dbReference type="EMBL" id="EGC03416.1"/>
    </source>
</evidence>
<keyword evidence="8" id="KW-0902">Two-component regulatory system</keyword>
<reference evidence="12 13" key="1">
    <citation type="submission" date="2011-02" db="EMBL/GenBank/DDBJ databases">
        <authorList>
            <person name="Nelson K.E."/>
            <person name="Sutton G."/>
            <person name="Torralba M."/>
            <person name="Durkin S."/>
            <person name="Harkins D."/>
            <person name="Montgomery R."/>
            <person name="Ziemer C."/>
            <person name="Klaassens E."/>
            <person name="Ocuiv P."/>
            <person name="Morrison M."/>
        </authorList>
    </citation>
    <scope>NUCLEOTIDE SEQUENCE [LARGE SCALE GENOMIC DNA]</scope>
    <source>
        <strain evidence="12 13">8</strain>
    </source>
</reference>
<gene>
    <name evidence="12" type="ORF">CUS_6569</name>
</gene>
<accession>E9SB96</accession>
<dbReference type="OrthoDB" id="9781904at2"/>
<keyword evidence="5" id="KW-0547">Nucleotide-binding</keyword>
<dbReference type="RefSeq" id="WP_002848752.1">
    <property type="nucleotide sequence ID" value="NZ_ADKM02000066.1"/>
</dbReference>
<dbReference type="InterPro" id="IPR003594">
    <property type="entry name" value="HATPase_dom"/>
</dbReference>
<dbReference type="GO" id="GO:0005524">
    <property type="term" value="F:ATP binding"/>
    <property type="evidence" value="ECO:0007669"/>
    <property type="project" value="UniProtKB-KW"/>
</dbReference>
<evidence type="ECO:0000256" key="9">
    <source>
        <dbReference type="SAM" id="Coils"/>
    </source>
</evidence>
<keyword evidence="4" id="KW-0808">Transferase</keyword>
<dbReference type="AlphaFoldDB" id="E9SB96"/>
<sequence>MERFIDKLAIILICLPALMQSDGAAAPVTAFLAAVTVSALAQVFPRTRMTWVLLGLSAGLCGLLPEMFCMMPLLLYDALWEKKWWLILFGLTVLNSAPALSVAGAALAGCVVTVIMYLRVSRLEKAVADLKELRDEVAESNLRLKQHNEAITRAQDSDIHIATLKERNRIAREIHDNVGHLLTRALLQAGALGMINKDETLNEPIKSLRTTLDTAMTGIRQSVHDLHDESIDLRRAVDDAISSVDGRFTVRLDYDISESTSGNVKLCILGIIKESLSNAAKHSSGDRIYVSVQEHPAFYQLAVEDNGSCSAIADTGIGLQNMRERAETLGGSISFTPSEKGFRVFLSIPKQRR</sequence>
<feature type="domain" description="Histidine kinase/HSP90-like ATPase" evidence="11">
    <location>
        <begin position="263"/>
        <end position="352"/>
    </location>
</feature>
<evidence type="ECO:0000259" key="11">
    <source>
        <dbReference type="SMART" id="SM00387"/>
    </source>
</evidence>
<dbReference type="EC" id="2.7.13.3" evidence="2"/>
<evidence type="ECO:0000256" key="10">
    <source>
        <dbReference type="SAM" id="Phobius"/>
    </source>
</evidence>
<keyword evidence="10" id="KW-0472">Membrane</keyword>
<dbReference type="SUPFAM" id="SSF55874">
    <property type="entry name" value="ATPase domain of HSP90 chaperone/DNA topoisomerase II/histidine kinase"/>
    <property type="match status" value="1"/>
</dbReference>
<comment type="catalytic activity">
    <reaction evidence="1">
        <text>ATP + protein L-histidine = ADP + protein N-phospho-L-histidine.</text>
        <dbReference type="EC" id="2.7.13.3"/>
    </reaction>
</comment>
<dbReference type="Gene3D" id="3.30.565.10">
    <property type="entry name" value="Histidine kinase-like ATPase, C-terminal domain"/>
    <property type="match status" value="1"/>
</dbReference>
<feature type="transmembrane region" description="Helical" evidence="10">
    <location>
        <begin position="49"/>
        <end position="73"/>
    </location>
</feature>
<evidence type="ECO:0000256" key="4">
    <source>
        <dbReference type="ARBA" id="ARBA00022679"/>
    </source>
</evidence>
<dbReference type="Proteomes" id="UP000004259">
    <property type="component" value="Unassembled WGS sequence"/>
</dbReference>
<protein>
    <recommendedName>
        <fullName evidence="2">histidine kinase</fullName>
        <ecNumber evidence="2">2.7.13.3</ecNumber>
    </recommendedName>
</protein>
<keyword evidence="13" id="KW-1185">Reference proteome</keyword>
<comment type="caution">
    <text evidence="12">The sequence shown here is derived from an EMBL/GenBank/DDBJ whole genome shotgun (WGS) entry which is preliminary data.</text>
</comment>
<dbReference type="STRING" id="246199.CUS_6569"/>
<dbReference type="SMART" id="SM00387">
    <property type="entry name" value="HATPase_c"/>
    <property type="match status" value="1"/>
</dbReference>
<evidence type="ECO:0000256" key="8">
    <source>
        <dbReference type="ARBA" id="ARBA00023012"/>
    </source>
</evidence>
<dbReference type="Gene3D" id="1.20.5.1930">
    <property type="match status" value="1"/>
</dbReference>
<dbReference type="GO" id="GO:0016020">
    <property type="term" value="C:membrane"/>
    <property type="evidence" value="ECO:0007669"/>
    <property type="project" value="InterPro"/>
</dbReference>
<evidence type="ECO:0000313" key="13">
    <source>
        <dbReference type="Proteomes" id="UP000004259"/>
    </source>
</evidence>
<dbReference type="PANTHER" id="PTHR24421">
    <property type="entry name" value="NITRATE/NITRITE SENSOR PROTEIN NARX-RELATED"/>
    <property type="match status" value="1"/>
</dbReference>
<proteinExistence type="predicted"/>
<dbReference type="GO" id="GO:0046983">
    <property type="term" value="F:protein dimerization activity"/>
    <property type="evidence" value="ECO:0007669"/>
    <property type="project" value="InterPro"/>
</dbReference>
<keyword evidence="3" id="KW-0597">Phosphoprotein</keyword>
<evidence type="ECO:0000256" key="1">
    <source>
        <dbReference type="ARBA" id="ARBA00000085"/>
    </source>
</evidence>
<dbReference type="Pfam" id="PF07730">
    <property type="entry name" value="HisKA_3"/>
    <property type="match status" value="1"/>
</dbReference>
<dbReference type="eggNOG" id="COG4585">
    <property type="taxonomic scope" value="Bacteria"/>
</dbReference>
<keyword evidence="9" id="KW-0175">Coiled coil</keyword>
<dbReference type="InterPro" id="IPR036890">
    <property type="entry name" value="HATPase_C_sf"/>
</dbReference>
<dbReference type="GO" id="GO:0000155">
    <property type="term" value="F:phosphorelay sensor kinase activity"/>
    <property type="evidence" value="ECO:0007669"/>
    <property type="project" value="InterPro"/>
</dbReference>
<evidence type="ECO:0000256" key="2">
    <source>
        <dbReference type="ARBA" id="ARBA00012438"/>
    </source>
</evidence>
<keyword evidence="7" id="KW-0067">ATP-binding</keyword>
<dbReference type="Pfam" id="PF02518">
    <property type="entry name" value="HATPase_c"/>
    <property type="match status" value="1"/>
</dbReference>
<evidence type="ECO:0000256" key="6">
    <source>
        <dbReference type="ARBA" id="ARBA00022777"/>
    </source>
</evidence>
<evidence type="ECO:0000256" key="3">
    <source>
        <dbReference type="ARBA" id="ARBA00022553"/>
    </source>
</evidence>
<feature type="coiled-coil region" evidence="9">
    <location>
        <begin position="120"/>
        <end position="150"/>
    </location>
</feature>
<dbReference type="InterPro" id="IPR011712">
    <property type="entry name" value="Sig_transdc_His_kin_sub3_dim/P"/>
</dbReference>
<dbReference type="InterPro" id="IPR050482">
    <property type="entry name" value="Sensor_HK_TwoCompSys"/>
</dbReference>
<keyword evidence="6 12" id="KW-0418">Kinase</keyword>
<keyword evidence="10" id="KW-1133">Transmembrane helix</keyword>
<keyword evidence="10" id="KW-0812">Transmembrane</keyword>
<organism evidence="12 13">
    <name type="scientific">Ruminococcus albus 8</name>
    <dbReference type="NCBI Taxonomy" id="246199"/>
    <lineage>
        <taxon>Bacteria</taxon>
        <taxon>Bacillati</taxon>
        <taxon>Bacillota</taxon>
        <taxon>Clostridia</taxon>
        <taxon>Eubacteriales</taxon>
        <taxon>Oscillospiraceae</taxon>
        <taxon>Ruminococcus</taxon>
    </lineage>
</organism>
<dbReference type="EMBL" id="ADKM02000066">
    <property type="protein sequence ID" value="EGC03416.1"/>
    <property type="molecule type" value="Genomic_DNA"/>
</dbReference>